<keyword evidence="4" id="KW-0249">Electron transport</keyword>
<evidence type="ECO:0000256" key="5">
    <source>
        <dbReference type="ARBA" id="ARBA00023004"/>
    </source>
</evidence>
<dbReference type="EMBL" id="CP002364">
    <property type="protein sequence ID" value="ADW19230.1"/>
    <property type="molecule type" value="Genomic_DNA"/>
</dbReference>
<evidence type="ECO:0000313" key="10">
    <source>
        <dbReference type="Proteomes" id="UP000006365"/>
    </source>
</evidence>
<evidence type="ECO:0000259" key="8">
    <source>
        <dbReference type="PROSITE" id="PS51379"/>
    </source>
</evidence>
<dbReference type="Pfam" id="PF13237">
    <property type="entry name" value="Fer4_10"/>
    <property type="match status" value="1"/>
</dbReference>
<keyword evidence="1" id="KW-0813">Transport</keyword>
<dbReference type="Pfam" id="PF12801">
    <property type="entry name" value="Fer4_5"/>
    <property type="match status" value="1"/>
</dbReference>
<dbReference type="InterPro" id="IPR051684">
    <property type="entry name" value="Electron_Trans/Redox"/>
</dbReference>
<evidence type="ECO:0000256" key="1">
    <source>
        <dbReference type="ARBA" id="ARBA00022448"/>
    </source>
</evidence>
<keyword evidence="3" id="KW-0479">Metal-binding</keyword>
<dbReference type="RefSeq" id="WP_015725755.1">
    <property type="nucleotide sequence ID" value="NC_014972.1"/>
</dbReference>
<accession>A0A7U3YPP0</accession>
<reference evidence="9 10" key="1">
    <citation type="journal article" date="2011" name="Stand. Genomic Sci.">
        <title>Complete genome sequence of Desulfobulbus propionicus type strain (1pr3).</title>
        <authorList>
            <person name="Pagani I."/>
            <person name="Lapidus A."/>
            <person name="Nolan M."/>
            <person name="Lucas S."/>
            <person name="Hammon N."/>
            <person name="Deshpande S."/>
            <person name="Cheng J.F."/>
            <person name="Chertkov O."/>
            <person name="Davenport K."/>
            <person name="Tapia R."/>
            <person name="Han C."/>
            <person name="Goodwin L."/>
            <person name="Pitluck S."/>
            <person name="Liolios K."/>
            <person name="Mavromatis K."/>
            <person name="Ivanova N."/>
            <person name="Mikhailova N."/>
            <person name="Pati A."/>
            <person name="Chen A."/>
            <person name="Palaniappan K."/>
            <person name="Land M."/>
            <person name="Hauser L."/>
            <person name="Chang Y.J."/>
            <person name="Jeffries C.D."/>
            <person name="Detter J.C."/>
            <person name="Brambilla E."/>
            <person name="Kannan K.P."/>
            <person name="Djao O.D."/>
            <person name="Rohde M."/>
            <person name="Pukall R."/>
            <person name="Spring S."/>
            <person name="Goker M."/>
            <person name="Sikorski J."/>
            <person name="Woyke T."/>
            <person name="Bristow J."/>
            <person name="Eisen J.A."/>
            <person name="Markowitz V."/>
            <person name="Hugenholtz P."/>
            <person name="Kyrpides N.C."/>
            <person name="Klenk H.P."/>
        </authorList>
    </citation>
    <scope>NUCLEOTIDE SEQUENCE [LARGE SCALE GENOMIC DNA]</scope>
    <source>
        <strain evidence="10">ATCC 33891 / DSM 2032 / 1pr3</strain>
    </source>
</reference>
<dbReference type="GO" id="GO:0046872">
    <property type="term" value="F:metal ion binding"/>
    <property type="evidence" value="ECO:0007669"/>
    <property type="project" value="UniProtKB-KW"/>
</dbReference>
<dbReference type="AlphaFoldDB" id="A0A7U3YPP0"/>
<dbReference type="GO" id="GO:0051539">
    <property type="term" value="F:4 iron, 4 sulfur cluster binding"/>
    <property type="evidence" value="ECO:0007669"/>
    <property type="project" value="UniProtKB-KW"/>
</dbReference>
<organism evidence="9 10">
    <name type="scientific">Desulfobulbus propionicus (strain ATCC 33891 / DSM 2032 / VKM B-1956 / 1pr3)</name>
    <dbReference type="NCBI Taxonomy" id="577650"/>
    <lineage>
        <taxon>Bacteria</taxon>
        <taxon>Pseudomonadati</taxon>
        <taxon>Thermodesulfobacteriota</taxon>
        <taxon>Desulfobulbia</taxon>
        <taxon>Desulfobulbales</taxon>
        <taxon>Desulfobulbaceae</taxon>
        <taxon>Desulfobulbus</taxon>
    </lineage>
</organism>
<dbReference type="PANTHER" id="PTHR30176">
    <property type="entry name" value="FERREDOXIN-TYPE PROTEIN NAPH"/>
    <property type="match status" value="1"/>
</dbReference>
<keyword evidence="10" id="KW-1185">Reference proteome</keyword>
<dbReference type="InterPro" id="IPR017896">
    <property type="entry name" value="4Fe4S_Fe-S-bd"/>
</dbReference>
<dbReference type="PROSITE" id="PS51379">
    <property type="entry name" value="4FE4S_FER_2"/>
    <property type="match status" value="2"/>
</dbReference>
<dbReference type="GO" id="GO:0005886">
    <property type="term" value="C:plasma membrane"/>
    <property type="evidence" value="ECO:0007669"/>
    <property type="project" value="TreeGrafter"/>
</dbReference>
<feature type="domain" description="4Fe-4S ferredoxin-type" evidence="8">
    <location>
        <begin position="229"/>
        <end position="258"/>
    </location>
</feature>
<gene>
    <name evidence="9" type="ordered locus">Despr_3097</name>
</gene>
<keyword evidence="7" id="KW-0472">Membrane</keyword>
<feature type="transmembrane region" description="Helical" evidence="7">
    <location>
        <begin position="186"/>
        <end position="205"/>
    </location>
</feature>
<keyword evidence="6" id="KW-0411">Iron-sulfur</keyword>
<keyword evidence="5" id="KW-0408">Iron</keyword>
<evidence type="ECO:0000256" key="6">
    <source>
        <dbReference type="ARBA" id="ARBA00023014"/>
    </source>
</evidence>
<keyword evidence="2" id="KW-0004">4Fe-4S</keyword>
<evidence type="ECO:0000256" key="2">
    <source>
        <dbReference type="ARBA" id="ARBA00022485"/>
    </source>
</evidence>
<protein>
    <submittedName>
        <fullName evidence="9">4Fe-4S ferredoxin iron-sulfur binding domain-containing protein</fullName>
    </submittedName>
</protein>
<dbReference type="Proteomes" id="UP000006365">
    <property type="component" value="Chromosome"/>
</dbReference>
<keyword evidence="7" id="KW-0812">Transmembrane</keyword>
<evidence type="ECO:0000256" key="7">
    <source>
        <dbReference type="SAM" id="Phobius"/>
    </source>
</evidence>
<evidence type="ECO:0000313" key="9">
    <source>
        <dbReference type="EMBL" id="ADW19230.1"/>
    </source>
</evidence>
<evidence type="ECO:0000256" key="3">
    <source>
        <dbReference type="ARBA" id="ARBA00022723"/>
    </source>
</evidence>
<proteinExistence type="predicted"/>
<dbReference type="KEGG" id="dpr:Despr_3097"/>
<sequence>MRIAHLRWLILATSFAILLFGACAGLHLGSFLPTFSCCFVPTRAGTCFFLPLQTSLGSFTWAEMQLFLERFFWFSLLVLLIGRAWCGWICPLGFFQDLMDRLRRALGMGFARFDQRLRQRLGWAKWIFLAIAVLIPLWVAFPVFFPSVALDLFIPFCQLCPGKYILPLITFSPDRILVDFESTTRLVMSSLGLLFSLMAIIGALVKRRFWCPYCPLGLLMSWYRRWSLLKLKKEDATCTHCRICADVCPMEITEVFSSRGRVDVTFGDCILCLKCIEHCPEDRALRADFMGLAIYRSSSRGFFSHPALAMQHNRPSATESCHE</sequence>
<dbReference type="Gene3D" id="3.30.70.20">
    <property type="match status" value="1"/>
</dbReference>
<dbReference type="SUPFAM" id="SSF54862">
    <property type="entry name" value="4Fe-4S ferredoxins"/>
    <property type="match status" value="1"/>
</dbReference>
<evidence type="ECO:0000256" key="4">
    <source>
        <dbReference type="ARBA" id="ARBA00022982"/>
    </source>
</evidence>
<dbReference type="InterPro" id="IPR017900">
    <property type="entry name" value="4Fe4S_Fe_S_CS"/>
</dbReference>
<keyword evidence="7" id="KW-1133">Transmembrane helix</keyword>
<dbReference type="PROSITE" id="PS51257">
    <property type="entry name" value="PROKAR_LIPOPROTEIN"/>
    <property type="match status" value="1"/>
</dbReference>
<name>A0A7U3YPP0_DESPD</name>
<feature type="transmembrane region" description="Helical" evidence="7">
    <location>
        <begin position="126"/>
        <end position="145"/>
    </location>
</feature>
<feature type="domain" description="4Fe-4S ferredoxin-type" evidence="8">
    <location>
        <begin position="260"/>
        <end position="290"/>
    </location>
</feature>
<dbReference type="PANTHER" id="PTHR30176:SF3">
    <property type="entry name" value="FERREDOXIN-TYPE PROTEIN NAPH"/>
    <property type="match status" value="1"/>
</dbReference>
<feature type="transmembrane region" description="Helical" evidence="7">
    <location>
        <begin position="71"/>
        <end position="95"/>
    </location>
</feature>
<dbReference type="PROSITE" id="PS00198">
    <property type="entry name" value="4FE4S_FER_1"/>
    <property type="match status" value="2"/>
</dbReference>